<evidence type="ECO:0000313" key="2">
    <source>
        <dbReference type="EMBL" id="OBK89776.1"/>
    </source>
</evidence>
<evidence type="ECO:0008006" key="4">
    <source>
        <dbReference type="Google" id="ProtNLM"/>
    </source>
</evidence>
<dbReference type="InterPro" id="IPR019710">
    <property type="entry name" value="DUF4226"/>
</dbReference>
<organism evidence="2 3">
    <name type="scientific">Mycolicibacter sinensis (strain JDM601)</name>
    <name type="common">Mycobacterium sinense</name>
    <dbReference type="NCBI Taxonomy" id="875328"/>
    <lineage>
        <taxon>Bacteria</taxon>
        <taxon>Bacillati</taxon>
        <taxon>Actinomycetota</taxon>
        <taxon>Actinomycetes</taxon>
        <taxon>Mycobacteriales</taxon>
        <taxon>Mycobacteriaceae</taxon>
        <taxon>Mycolicibacter</taxon>
    </lineage>
</organism>
<dbReference type="Proteomes" id="UP000093759">
    <property type="component" value="Unassembled WGS sequence"/>
</dbReference>
<feature type="region of interest" description="Disordered" evidence="1">
    <location>
        <begin position="187"/>
        <end position="239"/>
    </location>
</feature>
<feature type="compositionally biased region" description="Acidic residues" evidence="1">
    <location>
        <begin position="132"/>
        <end position="147"/>
    </location>
</feature>
<reference evidence="3" key="1">
    <citation type="submission" date="2016-06" db="EMBL/GenBank/DDBJ databases">
        <authorList>
            <person name="Sutton G."/>
            <person name="Brinkac L."/>
            <person name="Sanka R."/>
            <person name="Adams M."/>
            <person name="Lau E."/>
            <person name="Garcia-Basteiro A."/>
            <person name="Lopez-Varela E."/>
            <person name="Palencia S."/>
        </authorList>
    </citation>
    <scope>NUCLEOTIDE SEQUENCE [LARGE SCALE GENOMIC DNA]</scope>
    <source>
        <strain evidence="3">1274684.2</strain>
    </source>
</reference>
<dbReference type="Pfam" id="PF10774">
    <property type="entry name" value="DUF4226"/>
    <property type="match status" value="1"/>
</dbReference>
<sequence length="376" mass="38728">MKSAEAALAQQLSSTAEFDRQIIEALRHAHKTTDEGRRRLDNLEAEIVGAAQGWDLGTAAGAREFQRFLIAKLAEIVRVVEEANDDDTSKRALAAALTALYATPADRDTAAPAEKQSEPPDDPASPSLAATDGEEAYLDPLPDDEPEASYSLSPQRPPEAPALPMVPGLGGEGPGFGAMPAAMPAGFPSAGLLPGPEGGDAAAGDESEPAETTPADAVFDDDKAEADAPPETGDDKSLVTVTLPDGATTTVTDPRLAAAMQAAADGTPVAEAFRRQGIDIPPPGIPVTAPVDQASLRPGDIGVFTDRHAVAVGDGKALLDGQVHLAGNLRGPGFLGWQHLRIAESAPTGEPAPTRPAGLLRGPMSLKIRVSPVIVD</sequence>
<accession>A0A1A3U4K5</accession>
<evidence type="ECO:0000313" key="3">
    <source>
        <dbReference type="Proteomes" id="UP000093759"/>
    </source>
</evidence>
<gene>
    <name evidence="2" type="ORF">A5648_19735</name>
</gene>
<dbReference type="EMBL" id="LZMF01000037">
    <property type="protein sequence ID" value="OBK89776.1"/>
    <property type="molecule type" value="Genomic_DNA"/>
</dbReference>
<comment type="caution">
    <text evidence="2">The sequence shown here is derived from an EMBL/GenBank/DDBJ whole genome shotgun (WGS) entry which is preliminary data.</text>
</comment>
<name>A0A1A3U4K5_MYCSD</name>
<feature type="compositionally biased region" description="Low complexity" evidence="1">
    <location>
        <begin position="187"/>
        <end position="202"/>
    </location>
</feature>
<evidence type="ECO:0000256" key="1">
    <source>
        <dbReference type="SAM" id="MobiDB-lite"/>
    </source>
</evidence>
<proteinExistence type="predicted"/>
<feature type="region of interest" description="Disordered" evidence="1">
    <location>
        <begin position="105"/>
        <end position="171"/>
    </location>
</feature>
<protein>
    <recommendedName>
        <fullName evidence="4">DUF4226 domain-containing protein</fullName>
    </recommendedName>
</protein>
<dbReference type="AlphaFoldDB" id="A0A1A3U4K5"/>